<protein>
    <recommendedName>
        <fullName evidence="2">Glycosyl transferase CAP10 domain-containing protein</fullName>
    </recommendedName>
</protein>
<evidence type="ECO:0000259" key="2">
    <source>
        <dbReference type="SMART" id="SM00672"/>
    </source>
</evidence>
<keyword evidence="1" id="KW-0472">Membrane</keyword>
<evidence type="ECO:0000313" key="3">
    <source>
        <dbReference type="EMBL" id="ODH26666.1"/>
    </source>
</evidence>
<dbReference type="VEuPathDB" id="FungiDB:PABG_03944"/>
<comment type="caution">
    <text evidence="3">The sequence shown here is derived from an EMBL/GenBank/DDBJ whole genome shotgun (WGS) entry which is preliminary data.</text>
</comment>
<name>A0A1D2JCZ0_PARBR</name>
<dbReference type="InterPro" id="IPR051091">
    <property type="entry name" value="O-Glucosyltr/Glycosyltrsf_90"/>
</dbReference>
<sequence>MTGRGTVGGGFKLLQNRRVGADRPFEQKMAAIKSELESSHPGILDSLSAPPSMLGFEMSWVKGLLSTRFPSSLYLLFALIASFTLLHQFSIPFWYHPPQRSSIRHSFSSPHPINSLIWNAEEEWRRLRESQTHDVRSAAREYRRRRGRHPPPDFDKWFYFAKENNAVIVEDFFDRIYDDLAPYWAFNPSDLRQQAASLEYRVVVRDHKTSTISPGEQFWVPIWTRLIESIQEYLPDVVVPLNVMDEPRIIVPFEKIREYESKGRATRNMPKPTDVVQNFTKLPETKTPDPPYDPEYEGPGQGPYWKMVIRGCPEDSAARTQTLSPIDFAKPLPPQYHNYLNFSFEGYVSNFSHAKNLCNRPELQVLHGNFIEPISISNSQKLFPLFGGSKLPVNNEILLPAAMYFAENTIWSGDEEHGRAWALKANKLVWRGSATGGRNKEETWRGFHRHRFVAMVNATAVRLAETGQSPSPNFALPNYNIYHLAQTGRDGHIADLLEKHSDAGFTDLVCFPDQKVRTCPYTSPFFAISKSISMPDQYKMKYLADIDGNSFSGRYRGFLLSSSLPFKSTLYNEWHDSRLVPWAHFVPMDSTYADIYGLLEFFLGHDGGPGRDEVARDIALDGKAWAEKVLRREDMKIYTYRLLLEYARVCDDAREKIGYVGDLLTKSRVTIL</sequence>
<keyword evidence="1" id="KW-0812">Transmembrane</keyword>
<dbReference type="Proteomes" id="UP000242814">
    <property type="component" value="Unassembled WGS sequence"/>
</dbReference>
<dbReference type="AlphaFoldDB" id="A0A1D2JCZ0"/>
<organism evidence="3 4">
    <name type="scientific">Paracoccidioides brasiliensis</name>
    <dbReference type="NCBI Taxonomy" id="121759"/>
    <lineage>
        <taxon>Eukaryota</taxon>
        <taxon>Fungi</taxon>
        <taxon>Dikarya</taxon>
        <taxon>Ascomycota</taxon>
        <taxon>Pezizomycotina</taxon>
        <taxon>Eurotiomycetes</taxon>
        <taxon>Eurotiomycetidae</taxon>
        <taxon>Onygenales</taxon>
        <taxon>Ajellomycetaceae</taxon>
        <taxon>Paracoccidioides</taxon>
    </lineage>
</organism>
<reference evidence="3 4" key="1">
    <citation type="submission" date="2016-06" db="EMBL/GenBank/DDBJ databases">
        <authorList>
            <person name="Kjaerup R.B."/>
            <person name="Dalgaard T.S."/>
            <person name="Juul-Madsen H.R."/>
        </authorList>
    </citation>
    <scope>NUCLEOTIDE SEQUENCE [LARGE SCALE GENOMIC DNA]</scope>
    <source>
        <strain evidence="3 4">Pb300</strain>
    </source>
</reference>
<dbReference type="InterPro" id="IPR006598">
    <property type="entry name" value="CAP10"/>
</dbReference>
<accession>A0A1D2JCZ0</accession>
<evidence type="ECO:0000313" key="4">
    <source>
        <dbReference type="Proteomes" id="UP000242814"/>
    </source>
</evidence>
<proteinExistence type="predicted"/>
<gene>
    <name evidence="3" type="ORF">ACO22_04498</name>
</gene>
<dbReference type="EMBL" id="LZYO01000179">
    <property type="protein sequence ID" value="ODH26666.1"/>
    <property type="molecule type" value="Genomic_DNA"/>
</dbReference>
<feature type="transmembrane region" description="Helical" evidence="1">
    <location>
        <begin position="73"/>
        <end position="95"/>
    </location>
</feature>
<dbReference type="PANTHER" id="PTHR12203">
    <property type="entry name" value="KDEL LYS-ASP-GLU-LEU CONTAINING - RELATED"/>
    <property type="match status" value="1"/>
</dbReference>
<dbReference type="SMART" id="SM00672">
    <property type="entry name" value="CAP10"/>
    <property type="match status" value="1"/>
</dbReference>
<dbReference type="Pfam" id="PF05686">
    <property type="entry name" value="Glyco_transf_90"/>
    <property type="match status" value="1"/>
</dbReference>
<dbReference type="VEuPathDB" id="FungiDB:PADG_07400"/>
<keyword evidence="1" id="KW-1133">Transmembrane helix</keyword>
<dbReference type="PANTHER" id="PTHR12203:SF22">
    <property type="entry name" value="CAPSULE ASSOCIATED PROTEIN"/>
    <property type="match status" value="1"/>
</dbReference>
<evidence type="ECO:0000256" key="1">
    <source>
        <dbReference type="SAM" id="Phobius"/>
    </source>
</evidence>
<feature type="domain" description="Glycosyl transferase CAP10" evidence="2">
    <location>
        <begin position="356"/>
        <end position="656"/>
    </location>
</feature>